<evidence type="ECO:0000313" key="1">
    <source>
        <dbReference type="EMBL" id="OYR66914.1"/>
    </source>
</evidence>
<organism evidence="1 3">
    <name type="scientific">Halorubrum ezzemoulense</name>
    <name type="common">Halorubrum chaoviator</name>
    <dbReference type="NCBI Taxonomy" id="337243"/>
    <lineage>
        <taxon>Archaea</taxon>
        <taxon>Methanobacteriati</taxon>
        <taxon>Methanobacteriota</taxon>
        <taxon>Stenosarchaea group</taxon>
        <taxon>Halobacteria</taxon>
        <taxon>Halobacteriales</taxon>
        <taxon>Haloferacaceae</taxon>
        <taxon>Halorubrum</taxon>
    </lineage>
</organism>
<comment type="caution">
    <text evidence="1">The sequence shown here is derived from an EMBL/GenBank/DDBJ whole genome shotgun (WGS) entry which is preliminary data.</text>
</comment>
<proteinExistence type="predicted"/>
<accession>A0A256JDI6</accession>
<dbReference type="AlphaFoldDB" id="A0A256JDI6"/>
<dbReference type="InterPro" id="IPR038365">
    <property type="entry name" value="EcoRII_C_sf"/>
</dbReference>
<dbReference type="Proteomes" id="UP000216925">
    <property type="component" value="Unassembled WGS sequence"/>
</dbReference>
<dbReference type="EMBL" id="NHPD01000018">
    <property type="protein sequence ID" value="OYR75143.1"/>
    <property type="molecule type" value="Genomic_DNA"/>
</dbReference>
<evidence type="ECO:0000313" key="2">
    <source>
        <dbReference type="EMBL" id="OYR75143.1"/>
    </source>
</evidence>
<dbReference type="EMBL" id="NHPA01000048">
    <property type="protein sequence ID" value="OYR66914.1"/>
    <property type="molecule type" value="Genomic_DNA"/>
</dbReference>
<reference evidence="3 4" key="1">
    <citation type="journal article" date="2014" name="Front. Microbiol.">
        <title>Population and genomic analysis of the genus Halorubrum.</title>
        <authorList>
            <person name="Fullmer M.S."/>
            <person name="Soucy S.M."/>
            <person name="Swithers K.S."/>
            <person name="Makkay A.M."/>
            <person name="Wheeler R."/>
            <person name="Ventosa A."/>
            <person name="Gogarten J.P."/>
            <person name="Papke R.T."/>
        </authorList>
    </citation>
    <scope>NUCLEOTIDE SEQUENCE [LARGE SCALE GENOMIC DNA]</scope>
    <source>
        <strain evidence="2 4">Ec15</strain>
        <strain evidence="1 3">Ga2p</strain>
    </source>
</reference>
<dbReference type="InterPro" id="IPR011335">
    <property type="entry name" value="Restrct_endonuc-II-like"/>
</dbReference>
<evidence type="ECO:0000313" key="3">
    <source>
        <dbReference type="Proteomes" id="UP000215607"/>
    </source>
</evidence>
<evidence type="ECO:0008006" key="5">
    <source>
        <dbReference type="Google" id="ProtNLM"/>
    </source>
</evidence>
<dbReference type="SUPFAM" id="SSF52980">
    <property type="entry name" value="Restriction endonuclease-like"/>
    <property type="match status" value="1"/>
</dbReference>
<dbReference type="Proteomes" id="UP000215607">
    <property type="component" value="Unassembled WGS sequence"/>
</dbReference>
<gene>
    <name evidence="2" type="ORF">DJ76_03980</name>
    <name evidence="1" type="ORF">DJ79_10570</name>
</gene>
<dbReference type="RefSeq" id="WP_094494592.1">
    <property type="nucleotide sequence ID" value="NZ_NHPA01000048.1"/>
</dbReference>
<reference evidence="1" key="2">
    <citation type="submission" date="2017-05" db="EMBL/GenBank/DDBJ databases">
        <authorList>
            <person name="Song R."/>
            <person name="Chenine A.L."/>
            <person name="Ruprecht R.M."/>
        </authorList>
    </citation>
    <scope>NUCLEOTIDE SEQUENCE</scope>
    <source>
        <strain evidence="2">Ec15</strain>
        <strain evidence="1">Ga2p</strain>
    </source>
</reference>
<name>A0A256JDI6_HALEZ</name>
<sequence length="357" mass="40575">MADYSGDPSEFKVYWFARDLVASSYGSFATKETETLRQLSDQLERELDGRGLIQETDLEIKKEQIRDTITGAVNRTYGGDISKRYRQTEDLAERVIRRIEEEHDIRELRIAIDAVVRTSEILDTAPSFGKGEIVDIVDETLQDDSGALDPSKAYDALYNVDFEGEAYQLGAQREPLIDYVYEEMREFRADPHIEDREIARIISGIVQEYERRAGQSRASTAGNVLETALQHIFDQFGVPASGNPAHFGDLEIDNMVDGSDGSIGFSCKRTLRERFRQSLSREAEIGVDEVWFVSLLMADVSKEKLQDISNDGSRIYVPRDSFVWNRYSTDDNLSYTLRPADHFIRDVVEFTGVSSDL</sequence>
<evidence type="ECO:0000313" key="4">
    <source>
        <dbReference type="Proteomes" id="UP000216925"/>
    </source>
</evidence>
<dbReference type="Gene3D" id="3.40.91.80">
    <property type="match status" value="1"/>
</dbReference>
<protein>
    <recommendedName>
        <fullName evidence="5">Restriction endonuclease</fullName>
    </recommendedName>
</protein>